<evidence type="ECO:0000256" key="1">
    <source>
        <dbReference type="SAM" id="MobiDB-lite"/>
    </source>
</evidence>
<dbReference type="RefSeq" id="WP_145064612.1">
    <property type="nucleotide sequence ID" value="NZ_CP036287.1"/>
</dbReference>
<accession>A0A518BIL1</accession>
<sequence>MTPRFDLGRTGLLLALALPLTSCDPVFGSRPIGGGEWNGSLAKIEAPAADVWTAVSEVLEELDAGKATPYPEGSATSVRVSWQGSWAKVAVDSARPYDSVVSAFTMGQDDHGDHSHGGEELLSELLAGLKSRGFAVDETWEGHGPHSAVPAGAFQTVGKAYRMPGWEEFHEELYGGHGGGHGGEHGDAGHGDAGHGSAPASGHGPSSH</sequence>
<gene>
    <name evidence="2" type="ORF">Pla133_18820</name>
</gene>
<dbReference type="Proteomes" id="UP000316921">
    <property type="component" value="Chromosome"/>
</dbReference>
<name>A0A518BIL1_9BACT</name>
<evidence type="ECO:0000313" key="2">
    <source>
        <dbReference type="EMBL" id="QDU66806.1"/>
    </source>
</evidence>
<protein>
    <submittedName>
        <fullName evidence="2">Uncharacterized protein</fullName>
    </submittedName>
</protein>
<dbReference type="EMBL" id="CP036287">
    <property type="protein sequence ID" value="QDU66806.1"/>
    <property type="molecule type" value="Genomic_DNA"/>
</dbReference>
<proteinExistence type="predicted"/>
<feature type="compositionally biased region" description="Low complexity" evidence="1">
    <location>
        <begin position="195"/>
        <end position="208"/>
    </location>
</feature>
<dbReference type="AlphaFoldDB" id="A0A518BIL1"/>
<organism evidence="2 3">
    <name type="scientific">Engelhardtia mirabilis</name>
    <dbReference type="NCBI Taxonomy" id="2528011"/>
    <lineage>
        <taxon>Bacteria</taxon>
        <taxon>Pseudomonadati</taxon>
        <taxon>Planctomycetota</taxon>
        <taxon>Planctomycetia</taxon>
        <taxon>Planctomycetia incertae sedis</taxon>
        <taxon>Engelhardtia</taxon>
    </lineage>
</organism>
<feature type="compositionally biased region" description="Basic and acidic residues" evidence="1">
    <location>
        <begin position="182"/>
        <end position="193"/>
    </location>
</feature>
<evidence type="ECO:0000313" key="3">
    <source>
        <dbReference type="Proteomes" id="UP000316921"/>
    </source>
</evidence>
<dbReference type="KEGG" id="pbap:Pla133_18820"/>
<feature type="region of interest" description="Disordered" evidence="1">
    <location>
        <begin position="172"/>
        <end position="208"/>
    </location>
</feature>
<reference evidence="2 3" key="1">
    <citation type="submission" date="2019-02" db="EMBL/GenBank/DDBJ databases">
        <title>Deep-cultivation of Planctomycetes and their phenomic and genomic characterization uncovers novel biology.</title>
        <authorList>
            <person name="Wiegand S."/>
            <person name="Jogler M."/>
            <person name="Boedeker C."/>
            <person name="Pinto D."/>
            <person name="Vollmers J."/>
            <person name="Rivas-Marin E."/>
            <person name="Kohn T."/>
            <person name="Peeters S.H."/>
            <person name="Heuer A."/>
            <person name="Rast P."/>
            <person name="Oberbeckmann S."/>
            <person name="Bunk B."/>
            <person name="Jeske O."/>
            <person name="Meyerdierks A."/>
            <person name="Storesund J.E."/>
            <person name="Kallscheuer N."/>
            <person name="Luecker S."/>
            <person name="Lage O.M."/>
            <person name="Pohl T."/>
            <person name="Merkel B.J."/>
            <person name="Hornburger P."/>
            <person name="Mueller R.-W."/>
            <person name="Bruemmer F."/>
            <person name="Labrenz M."/>
            <person name="Spormann A.M."/>
            <person name="Op den Camp H."/>
            <person name="Overmann J."/>
            <person name="Amann R."/>
            <person name="Jetten M.S.M."/>
            <person name="Mascher T."/>
            <person name="Medema M.H."/>
            <person name="Devos D.P."/>
            <person name="Kaster A.-K."/>
            <person name="Ovreas L."/>
            <person name="Rohde M."/>
            <person name="Galperin M.Y."/>
            <person name="Jogler C."/>
        </authorList>
    </citation>
    <scope>NUCLEOTIDE SEQUENCE [LARGE SCALE GENOMIC DNA]</scope>
    <source>
        <strain evidence="2 3">Pla133</strain>
    </source>
</reference>
<keyword evidence="3" id="KW-1185">Reference proteome</keyword>